<evidence type="ECO:0000313" key="7">
    <source>
        <dbReference type="EMBL" id="PTB75567.1"/>
    </source>
</evidence>
<dbReference type="OrthoDB" id="206201at2759"/>
<evidence type="ECO:0000256" key="3">
    <source>
        <dbReference type="ARBA" id="ARBA00022825"/>
    </source>
</evidence>
<dbReference type="InterPro" id="IPR023827">
    <property type="entry name" value="Peptidase_S8_Asp-AS"/>
</dbReference>
<dbReference type="Proteomes" id="UP000240760">
    <property type="component" value="Unassembled WGS sequence"/>
</dbReference>
<dbReference type="PRINTS" id="PR00723">
    <property type="entry name" value="SUBTILISIN"/>
</dbReference>
<name>A0A2T4C1X5_TRILO</name>
<feature type="domain" description="Peptidase S8/S53" evidence="5">
    <location>
        <begin position="610"/>
        <end position="847"/>
    </location>
</feature>
<accession>A0A2T4C1X5</accession>
<dbReference type="InterPro" id="IPR056002">
    <property type="entry name" value="DUF7580"/>
</dbReference>
<comment type="similarity">
    <text evidence="4">Belongs to the peptidase S8 family.</text>
</comment>
<dbReference type="PROSITE" id="PS00136">
    <property type="entry name" value="SUBTILASE_ASP"/>
    <property type="match status" value="1"/>
</dbReference>
<evidence type="ECO:0000256" key="1">
    <source>
        <dbReference type="ARBA" id="ARBA00022670"/>
    </source>
</evidence>
<keyword evidence="1 4" id="KW-0645">Protease</keyword>
<reference evidence="7 8" key="1">
    <citation type="submission" date="2016-07" db="EMBL/GenBank/DDBJ databases">
        <title>Multiple horizontal gene transfer events from other fungi enriched the ability of initially mycotrophic Trichoderma (Ascomycota) to feed on dead plant biomass.</title>
        <authorList>
            <consortium name="DOE Joint Genome Institute"/>
            <person name="Aerts A."/>
            <person name="Atanasova L."/>
            <person name="Chenthamara K."/>
            <person name="Zhang J."/>
            <person name="Grujic M."/>
            <person name="Henrissat B."/>
            <person name="Kuo A."/>
            <person name="Salamov A."/>
            <person name="Lipzen A."/>
            <person name="Labutti K."/>
            <person name="Barry K."/>
            <person name="Miao Y."/>
            <person name="Rahimi M.J."/>
            <person name="Shen Q."/>
            <person name="Grigoriev I.V."/>
            <person name="Kubicek C.P."/>
            <person name="Druzhinina I.S."/>
        </authorList>
    </citation>
    <scope>NUCLEOTIDE SEQUENCE [LARGE SCALE GENOMIC DNA]</scope>
    <source>
        <strain evidence="7 8">ATCC 18648</strain>
    </source>
</reference>
<dbReference type="AlphaFoldDB" id="A0A2T4C1X5"/>
<keyword evidence="3 4" id="KW-0720">Serine protease</keyword>
<dbReference type="PROSITE" id="PS51892">
    <property type="entry name" value="SUBTILASE"/>
    <property type="match status" value="1"/>
</dbReference>
<feature type="domain" description="DUF7580" evidence="6">
    <location>
        <begin position="186"/>
        <end position="499"/>
    </location>
</feature>
<evidence type="ECO:0000259" key="5">
    <source>
        <dbReference type="Pfam" id="PF00082"/>
    </source>
</evidence>
<proteinExistence type="inferred from homology"/>
<keyword evidence="2 4" id="KW-0378">Hydrolase</keyword>
<dbReference type="Gene3D" id="3.40.50.200">
    <property type="entry name" value="Peptidase S8/S53 domain"/>
    <property type="match status" value="1"/>
</dbReference>
<dbReference type="InterPro" id="IPR036852">
    <property type="entry name" value="Peptidase_S8/S53_dom_sf"/>
</dbReference>
<evidence type="ECO:0000256" key="2">
    <source>
        <dbReference type="ARBA" id="ARBA00022801"/>
    </source>
</evidence>
<dbReference type="EMBL" id="KZ679133">
    <property type="protein sequence ID" value="PTB75567.1"/>
    <property type="molecule type" value="Genomic_DNA"/>
</dbReference>
<dbReference type="InterPro" id="IPR000209">
    <property type="entry name" value="Peptidase_S8/S53_dom"/>
</dbReference>
<dbReference type="GO" id="GO:0006508">
    <property type="term" value="P:proteolysis"/>
    <property type="evidence" value="ECO:0007669"/>
    <property type="project" value="UniProtKB-KW"/>
</dbReference>
<feature type="active site" description="Charge relay system" evidence="4">
    <location>
        <position position="617"/>
    </location>
</feature>
<evidence type="ECO:0000259" key="6">
    <source>
        <dbReference type="Pfam" id="PF24476"/>
    </source>
</evidence>
<dbReference type="InterPro" id="IPR015500">
    <property type="entry name" value="Peptidase_S8_subtilisin-rel"/>
</dbReference>
<protein>
    <submittedName>
        <fullName evidence="7">Serine protease</fullName>
    </submittedName>
</protein>
<evidence type="ECO:0000256" key="4">
    <source>
        <dbReference type="PROSITE-ProRule" id="PRU01240"/>
    </source>
</evidence>
<sequence length="903" mass="101167">MDLSQGSGRRSELLLAIHPAFVEALPAADSGSSLQDNNCITLLRHEVSMMAIIFDSGIVEQNLSEEEFAACTDSLDSILSQFENLVDAAILDEATEGSKDSHRLQADFPRLFALRDRTLRGDLHSASRYISFGKRPTQRNTTMIANSFNQTFSKVLTRPSGRLGAPVFQESEENGEPDIVTIRKVEQLSSDLEELFEQLKSTICLKSPKSHNVHVRLSELTDNEVEMMISICGNQRLWQQVNFGMGHAHNDEIQERYVKEICSELTRSYRIRKILSMDFNGKGLSRSSTTKARSKGPTMLPTRSLREVLQKEEELRRERLSHYRTIKKTDKRRLGMLLSTSLIHYYGSHLLRSPWSASTIYIRQHEDLSSGQRAVPEAYLSCDFDSKPEELDVFGDAVPGDPFVLALAALLIELELEKEVAILDEDIDDITGERSLYMAVTRLHGDLDQYLEAMDPFPDIIDSCLQICTDLSYDIDSKDYHRSLRFEILTKVVCPLSQRDRVLSKSWKSIRASSTAISEDVPPYRSPSIMDSSPMKSTYELPVRRHNISRDEGVAMQPLLQPPHSSVEMTEPTFLSSRGSISNSAHWIKEFDRINRSLESSRAASQSVRNTRVAVLDTGCDLDAPCIASMPGAIARLAHHWHDFQEASSEPIDEDLHKHGTALTAVLLRVALHADVFVGRVAKHEKGLFQSTQNISRAIHHAATEWKADIITMSFGFPFKVREIENAIVDANRGRRDAGESEIVFFAAANNDGANSEELFPASHETVISVRGTDHTGAFINKFSPKPRPQKAGGLLYGTLGQNVPYDIGDAGVQASGCSVATPIMASIVATIMQYVKYTGSLGEETRARLQTREGVVQLLEHISEKEDSGNRRYVAPWMFFRWNDTERVAAIVYALSKLERRM</sequence>
<evidence type="ECO:0000313" key="8">
    <source>
        <dbReference type="Proteomes" id="UP000240760"/>
    </source>
</evidence>
<organism evidence="7 8">
    <name type="scientific">Trichoderma longibrachiatum ATCC 18648</name>
    <dbReference type="NCBI Taxonomy" id="983965"/>
    <lineage>
        <taxon>Eukaryota</taxon>
        <taxon>Fungi</taxon>
        <taxon>Dikarya</taxon>
        <taxon>Ascomycota</taxon>
        <taxon>Pezizomycotina</taxon>
        <taxon>Sordariomycetes</taxon>
        <taxon>Hypocreomycetidae</taxon>
        <taxon>Hypocreales</taxon>
        <taxon>Hypocreaceae</taxon>
        <taxon>Trichoderma</taxon>
    </lineage>
</organism>
<keyword evidence="8" id="KW-1185">Reference proteome</keyword>
<gene>
    <name evidence="7" type="ORF">M440DRAFT_1334782</name>
</gene>
<dbReference type="Pfam" id="PF00082">
    <property type="entry name" value="Peptidase_S8"/>
    <property type="match status" value="1"/>
</dbReference>
<feature type="active site" description="Charge relay system" evidence="4">
    <location>
        <position position="659"/>
    </location>
</feature>
<dbReference type="SUPFAM" id="SSF52743">
    <property type="entry name" value="Subtilisin-like"/>
    <property type="match status" value="1"/>
</dbReference>
<dbReference type="Pfam" id="PF24476">
    <property type="entry name" value="DUF7580"/>
    <property type="match status" value="1"/>
</dbReference>
<dbReference type="CDD" id="cd00306">
    <property type="entry name" value="Peptidases_S8_S53"/>
    <property type="match status" value="1"/>
</dbReference>
<dbReference type="STRING" id="983965.A0A2T4C1X5"/>
<feature type="active site" description="Charge relay system" evidence="4">
    <location>
        <position position="819"/>
    </location>
</feature>
<dbReference type="GO" id="GO:0004252">
    <property type="term" value="F:serine-type endopeptidase activity"/>
    <property type="evidence" value="ECO:0007669"/>
    <property type="project" value="UniProtKB-UniRule"/>
</dbReference>